<comment type="similarity">
    <text evidence="2">Belongs to the eIF-2B gamma/epsilon subunits family.</text>
</comment>
<dbReference type="InterPro" id="IPR011004">
    <property type="entry name" value="Trimer_LpxA-like_sf"/>
</dbReference>
<dbReference type="GO" id="GO:0003743">
    <property type="term" value="F:translation initiation factor activity"/>
    <property type="evidence" value="ECO:0007669"/>
    <property type="project" value="UniProtKB-KW"/>
</dbReference>
<keyword evidence="5" id="KW-0648">Protein biosynthesis</keyword>
<evidence type="ECO:0000313" key="13">
    <source>
        <dbReference type="EMBL" id="KAL0478408.1"/>
    </source>
</evidence>
<name>A0AAW2YND4_9EUKA</name>
<keyword evidence="3" id="KW-0963">Cytoplasm</keyword>
<keyword evidence="4" id="KW-0396">Initiation factor</keyword>
<evidence type="ECO:0000256" key="2">
    <source>
        <dbReference type="ARBA" id="ARBA00007878"/>
    </source>
</evidence>
<reference evidence="13 14" key="1">
    <citation type="submission" date="2024-03" db="EMBL/GenBank/DDBJ databases">
        <title>The Acrasis kona genome and developmental transcriptomes reveal deep origins of eukaryotic multicellular pathways.</title>
        <authorList>
            <person name="Sheikh S."/>
            <person name="Fu C.-J."/>
            <person name="Brown M.W."/>
            <person name="Baldauf S.L."/>
        </authorList>
    </citation>
    <scope>NUCLEOTIDE SEQUENCE [LARGE SCALE GENOMIC DNA]</scope>
    <source>
        <strain evidence="13 14">ATCC MYA-3509</strain>
    </source>
</reference>
<dbReference type="PANTHER" id="PTHR45989">
    <property type="entry name" value="TRANSLATION INITIATION FACTOR EIF-2B SUBUNIT GAMMA"/>
    <property type="match status" value="1"/>
</dbReference>
<evidence type="ECO:0000259" key="11">
    <source>
        <dbReference type="Pfam" id="PF00483"/>
    </source>
</evidence>
<comment type="function">
    <text evidence="8">Acts as a component of the translation initiation factor 2B (eIF2B) complex, which catalyzes the exchange of GDP for GTP on the eukaryotic initiation factor 2 (eIF2) complex gamma subunit. Its guanine nucleotide exchange factor activity is repressed when bound to eIF2 complex phosphorylated on the alpha subunit, thereby limiting the amount of methionyl-initiator methionine tRNA available to the ribosome and consequently global translation is repressed.</text>
</comment>
<comment type="caution">
    <text evidence="13">The sequence shown here is derived from an EMBL/GenBank/DDBJ whole genome shotgun (WGS) entry which is preliminary data.</text>
</comment>
<evidence type="ECO:0000256" key="1">
    <source>
        <dbReference type="ARBA" id="ARBA00004514"/>
    </source>
</evidence>
<dbReference type="GO" id="GO:0002183">
    <property type="term" value="P:cytoplasmic translational initiation"/>
    <property type="evidence" value="ECO:0007669"/>
    <property type="project" value="TreeGrafter"/>
</dbReference>
<keyword evidence="14" id="KW-1185">Reference proteome</keyword>
<dbReference type="GO" id="GO:0005085">
    <property type="term" value="F:guanyl-nucleotide exchange factor activity"/>
    <property type="evidence" value="ECO:0007669"/>
    <property type="project" value="TreeGrafter"/>
</dbReference>
<evidence type="ECO:0000259" key="12">
    <source>
        <dbReference type="Pfam" id="PF24894"/>
    </source>
</evidence>
<comment type="subunit">
    <text evidence="9">Component of the translation initiation factor 2B (eIF2B) complex which is a heterodecamer of two sets of five different subunits: alpha, beta, gamma, delta and epsilon. Subunits alpha, beta and delta comprise a regulatory subcomplex and subunits epsilon and gamma comprise a catalytic subcomplex. Within the complex, the hexameric regulatory complex resides at the center, with the two heterodimeric catalytic subcomplexes bound on opposite sides.</text>
</comment>
<proteinExistence type="inferred from homology"/>
<sequence>MDEARTQSLELQAIIVSDDEGDKLSVLTEDSPKSLLPIANYPMIHLPLTYLEHNGLKDVIIVLNKKNSVKINAYLKDGYKGKLSINAVTLEEGEDTADAIRYVHKYIKSDFIVMSDDLVIDVPLVKLLNIHRSHNSSATMVINHKSKEEGEEKDKNVALDYVGLVNYSPTALERPDSFKNPSRVVYFSPSSQLKKSVTVGRSFMRKWGNVMLSKSFADSHLYVFSRWVSDLIQSRNDFVSLKNHVIPFLVDSQRYVKDKLQRHLQDNNFKTLTEFLESEQEQSGNQEYEVFPGISAKSIARTQQPALDMSSSSYSLLDLVRIYAHVVSASSKTSSTKNTSEPTPSPALIKRANTLNNYMDLNRELSKKGEYKLYESMHDQSITNAPTPTADSSTDKSEDHNTPTSEEVQIGSDCIVGKGLQYTGTAATQQGSRRVSSTLKKCNLGHNVKIGSNVKIANSVVMNNVIIGDNCTIQNSIVCCDVDIKPSANLNNCQVASGCVVEGRDYKAEALSNKH</sequence>
<dbReference type="InterPro" id="IPR029044">
    <property type="entry name" value="Nucleotide-diphossugar_trans"/>
</dbReference>
<evidence type="ECO:0000256" key="7">
    <source>
        <dbReference type="ARBA" id="ARBA00044229"/>
    </source>
</evidence>
<dbReference type="EMBL" id="JAOPGA020000382">
    <property type="protein sequence ID" value="KAL0478408.1"/>
    <property type="molecule type" value="Genomic_DNA"/>
</dbReference>
<protein>
    <recommendedName>
        <fullName evidence="6">Translation initiation factor eIF2B subunit gamma</fullName>
    </recommendedName>
    <alternativeName>
        <fullName evidence="7">eIF2B GDP-GTP exchange factor subunit gamma</fullName>
    </alternativeName>
</protein>
<dbReference type="InterPro" id="IPR056818">
    <property type="entry name" value="GlmU/GlgC-like_hexapep"/>
</dbReference>
<dbReference type="GO" id="GO:0005851">
    <property type="term" value="C:eukaryotic translation initiation factor 2B complex"/>
    <property type="evidence" value="ECO:0007669"/>
    <property type="project" value="TreeGrafter"/>
</dbReference>
<dbReference type="InterPro" id="IPR051960">
    <property type="entry name" value="eIF2B_gamma"/>
</dbReference>
<dbReference type="GO" id="GO:0005829">
    <property type="term" value="C:cytosol"/>
    <property type="evidence" value="ECO:0007669"/>
    <property type="project" value="UniProtKB-SubCell"/>
</dbReference>
<evidence type="ECO:0000256" key="10">
    <source>
        <dbReference type="SAM" id="MobiDB-lite"/>
    </source>
</evidence>
<dbReference type="Pfam" id="PF00483">
    <property type="entry name" value="NTP_transferase"/>
    <property type="match status" value="1"/>
</dbReference>
<accession>A0AAW2YND4</accession>
<dbReference type="SUPFAM" id="SSF51161">
    <property type="entry name" value="Trimeric LpxA-like enzymes"/>
    <property type="match status" value="1"/>
</dbReference>
<evidence type="ECO:0000256" key="3">
    <source>
        <dbReference type="ARBA" id="ARBA00022490"/>
    </source>
</evidence>
<feature type="compositionally biased region" description="Polar residues" evidence="10">
    <location>
        <begin position="379"/>
        <end position="392"/>
    </location>
</feature>
<dbReference type="PANTHER" id="PTHR45989:SF1">
    <property type="entry name" value="TRANSLATION INITIATION FACTOR EIF-2B SUBUNIT GAMMA"/>
    <property type="match status" value="1"/>
</dbReference>
<dbReference type="InterPro" id="IPR005835">
    <property type="entry name" value="NTP_transferase_dom"/>
</dbReference>
<dbReference type="Proteomes" id="UP001431209">
    <property type="component" value="Unassembled WGS sequence"/>
</dbReference>
<dbReference type="AlphaFoldDB" id="A0AAW2YND4"/>
<organism evidence="13 14">
    <name type="scientific">Acrasis kona</name>
    <dbReference type="NCBI Taxonomy" id="1008807"/>
    <lineage>
        <taxon>Eukaryota</taxon>
        <taxon>Discoba</taxon>
        <taxon>Heterolobosea</taxon>
        <taxon>Tetramitia</taxon>
        <taxon>Eutetramitia</taxon>
        <taxon>Acrasidae</taxon>
        <taxon>Acrasis</taxon>
    </lineage>
</organism>
<evidence type="ECO:0000313" key="14">
    <source>
        <dbReference type="Proteomes" id="UP001431209"/>
    </source>
</evidence>
<gene>
    <name evidence="13" type="ORF">AKO1_008629</name>
</gene>
<evidence type="ECO:0000256" key="9">
    <source>
        <dbReference type="ARBA" id="ARBA00046432"/>
    </source>
</evidence>
<evidence type="ECO:0000256" key="6">
    <source>
        <dbReference type="ARBA" id="ARBA00044196"/>
    </source>
</evidence>
<dbReference type="Pfam" id="PF24894">
    <property type="entry name" value="Hexapep_GlmU"/>
    <property type="match status" value="1"/>
</dbReference>
<dbReference type="Gene3D" id="3.90.550.10">
    <property type="entry name" value="Spore Coat Polysaccharide Biosynthesis Protein SpsA, Chain A"/>
    <property type="match status" value="1"/>
</dbReference>
<comment type="subcellular location">
    <subcellularLocation>
        <location evidence="1">Cytoplasm</location>
        <location evidence="1">Cytosol</location>
    </subcellularLocation>
</comment>
<feature type="domain" description="Nucleotidyl transferase" evidence="11">
    <location>
        <begin position="13"/>
        <end position="148"/>
    </location>
</feature>
<feature type="region of interest" description="Disordered" evidence="10">
    <location>
        <begin position="378"/>
        <end position="406"/>
    </location>
</feature>
<dbReference type="Gene3D" id="2.160.10.10">
    <property type="entry name" value="Hexapeptide repeat proteins"/>
    <property type="match status" value="1"/>
</dbReference>
<dbReference type="SUPFAM" id="SSF53448">
    <property type="entry name" value="Nucleotide-diphospho-sugar transferases"/>
    <property type="match status" value="1"/>
</dbReference>
<feature type="domain" description="Glucose-1-phosphate adenylyltransferase/Bifunctional protein GlmU-like C-terminal hexapeptide" evidence="12">
    <location>
        <begin position="435"/>
        <end position="488"/>
    </location>
</feature>
<evidence type="ECO:0000256" key="4">
    <source>
        <dbReference type="ARBA" id="ARBA00022540"/>
    </source>
</evidence>
<evidence type="ECO:0000256" key="8">
    <source>
        <dbReference type="ARBA" id="ARBA00045373"/>
    </source>
</evidence>
<evidence type="ECO:0000256" key="5">
    <source>
        <dbReference type="ARBA" id="ARBA00022917"/>
    </source>
</evidence>